<dbReference type="PANTHER" id="PTHR42953:SF3">
    <property type="entry name" value="HIGH-AFFINITY ZINC UPTAKE SYSTEM PROTEIN ZNUA"/>
    <property type="match status" value="1"/>
</dbReference>
<dbReference type="GO" id="GO:0046872">
    <property type="term" value="F:metal ion binding"/>
    <property type="evidence" value="ECO:0007669"/>
    <property type="project" value="InterPro"/>
</dbReference>
<dbReference type="RefSeq" id="WP_242659316.1">
    <property type="nucleotide sequence ID" value="NZ_FNKK01000002.1"/>
</dbReference>
<dbReference type="Gene3D" id="3.40.50.1980">
    <property type="entry name" value="Nitrogenase molybdenum iron protein domain"/>
    <property type="match status" value="3"/>
</dbReference>
<evidence type="ECO:0000256" key="4">
    <source>
        <dbReference type="SAM" id="MobiDB-lite"/>
    </source>
</evidence>
<dbReference type="Proteomes" id="UP000217103">
    <property type="component" value="Unassembled WGS sequence"/>
</dbReference>
<feature type="region of interest" description="Disordered" evidence="4">
    <location>
        <begin position="129"/>
        <end position="178"/>
    </location>
</feature>
<dbReference type="PANTHER" id="PTHR42953">
    <property type="entry name" value="HIGH-AFFINITY ZINC UPTAKE SYSTEM PROTEIN ZNUA-RELATED"/>
    <property type="match status" value="1"/>
</dbReference>
<feature type="compositionally biased region" description="Basic and acidic residues" evidence="4">
    <location>
        <begin position="135"/>
        <end position="178"/>
    </location>
</feature>
<dbReference type="PROSITE" id="PS51257">
    <property type="entry name" value="PROKAR_LIPOPROTEIN"/>
    <property type="match status" value="1"/>
</dbReference>
<dbReference type="STRING" id="35622.SAMN04489764_3133"/>
<dbReference type="InterPro" id="IPR006127">
    <property type="entry name" value="ZnuA-like"/>
</dbReference>
<dbReference type="EMBL" id="FNKK01000002">
    <property type="protein sequence ID" value="SDR03454.1"/>
    <property type="molecule type" value="Genomic_DNA"/>
</dbReference>
<dbReference type="SUPFAM" id="SSF53807">
    <property type="entry name" value="Helical backbone' metal receptor"/>
    <property type="match status" value="1"/>
</dbReference>
<evidence type="ECO:0000256" key="3">
    <source>
        <dbReference type="ARBA" id="ARBA00022729"/>
    </source>
</evidence>
<proteinExistence type="inferred from homology"/>
<evidence type="ECO:0000313" key="7">
    <source>
        <dbReference type="Proteomes" id="UP000217103"/>
    </source>
</evidence>
<comment type="similarity">
    <text evidence="1">Belongs to the bacterial solute-binding protein 9 family.</text>
</comment>
<evidence type="ECO:0000256" key="2">
    <source>
        <dbReference type="ARBA" id="ARBA00022448"/>
    </source>
</evidence>
<dbReference type="AlphaFoldDB" id="A0A1H1FRA9"/>
<feature type="signal peptide" evidence="5">
    <location>
        <begin position="1"/>
        <end position="35"/>
    </location>
</feature>
<sequence>MRAEFSWATVRIGSAVAGAALVAATAACGATDATAAGDGKTQVIAAFYPLEWLAKKVAGTDATVTSLTSPGVEPHDLELTPRQAISLEGADLVVYIKGVQPAVDEAVEQYAPEAGLDAATVVRTLPATGTGEETADGHAHEEDGHAHEEDGHAHEEDGHADEHTRESGDGHDHDVAYDPHLWLDPDRLAAVATELGTRLAAADPAHAQAYTDRAAATAKELAALDGEMRKGLSECARRTIVTSHAAFGYLTDRYDLKQVGVSGIDPESDPSPARLAEVARIARDEKVTTIFTEALVSPKVAEVLAEEIGATTAVLDPIESAPASGDYMSAMRHNLTQLREALDCR</sequence>
<keyword evidence="7" id="KW-1185">Reference proteome</keyword>
<evidence type="ECO:0000256" key="1">
    <source>
        <dbReference type="ARBA" id="ARBA00011028"/>
    </source>
</evidence>
<dbReference type="InterPro" id="IPR050492">
    <property type="entry name" value="Bact_metal-bind_prot9"/>
</dbReference>
<evidence type="ECO:0000256" key="5">
    <source>
        <dbReference type="SAM" id="SignalP"/>
    </source>
</evidence>
<gene>
    <name evidence="6" type="ORF">SAMN04489764_3133</name>
</gene>
<evidence type="ECO:0000313" key="6">
    <source>
        <dbReference type="EMBL" id="SDR03454.1"/>
    </source>
</evidence>
<dbReference type="Pfam" id="PF01297">
    <property type="entry name" value="ZnuA"/>
    <property type="match status" value="1"/>
</dbReference>
<dbReference type="GO" id="GO:0030001">
    <property type="term" value="P:metal ion transport"/>
    <property type="evidence" value="ECO:0007669"/>
    <property type="project" value="InterPro"/>
</dbReference>
<keyword evidence="3 5" id="KW-0732">Signal</keyword>
<accession>A0A1H1FRA9</accession>
<reference evidence="6 7" key="1">
    <citation type="submission" date="2016-10" db="EMBL/GenBank/DDBJ databases">
        <authorList>
            <person name="de Groot N.N."/>
        </authorList>
    </citation>
    <scope>NUCLEOTIDE SEQUENCE [LARGE SCALE GENOMIC DNA]</scope>
    <source>
        <strain evidence="6 7">DSM 43794</strain>
    </source>
</reference>
<protein>
    <submittedName>
        <fullName evidence="6">Zinc transport system substrate-binding protein</fullName>
    </submittedName>
</protein>
<organism evidence="6 7">
    <name type="scientific">Thermostaphylospora chromogena</name>
    <dbReference type="NCBI Taxonomy" id="35622"/>
    <lineage>
        <taxon>Bacteria</taxon>
        <taxon>Bacillati</taxon>
        <taxon>Actinomycetota</taxon>
        <taxon>Actinomycetes</taxon>
        <taxon>Streptosporangiales</taxon>
        <taxon>Thermomonosporaceae</taxon>
        <taxon>Thermostaphylospora</taxon>
    </lineage>
</organism>
<feature type="chain" id="PRO_5011615749" evidence="5">
    <location>
        <begin position="36"/>
        <end position="345"/>
    </location>
</feature>
<name>A0A1H1FRA9_9ACTN</name>
<keyword evidence="2" id="KW-0813">Transport</keyword>